<evidence type="ECO:0000313" key="2">
    <source>
        <dbReference type="Proteomes" id="UP000828048"/>
    </source>
</evidence>
<proteinExistence type="predicted"/>
<dbReference type="Proteomes" id="UP000828048">
    <property type="component" value="Chromosome 12"/>
</dbReference>
<sequence>MSNFHLVFIAALSYAAGVLFSCLYIQLLSKHADNLSEETVPQIFRQKKSKKIGIRSQDLRDTFERLVQGPGIALSSPRLVIPAAIYGCWGLSHNFASDLFDFQLVPAMVGMFAYKAAALVQVDVTMKSNRLLGAEQTAVLKREFKTPRQKSKK</sequence>
<gene>
    <name evidence="1" type="ORF">Vadar_032576</name>
</gene>
<accession>A0ACB7ZFJ5</accession>
<reference evidence="1 2" key="1">
    <citation type="journal article" date="2021" name="Hortic Res">
        <title>High-quality reference genome and annotation aids understanding of berry development for evergreen blueberry (Vaccinium darrowii).</title>
        <authorList>
            <person name="Yu J."/>
            <person name="Hulse-Kemp A.M."/>
            <person name="Babiker E."/>
            <person name="Staton M."/>
        </authorList>
    </citation>
    <scope>NUCLEOTIDE SEQUENCE [LARGE SCALE GENOMIC DNA]</scope>
    <source>
        <strain evidence="2">cv. NJ 8807/NJ 8810</strain>
        <tissue evidence="1">Young leaf</tissue>
    </source>
</reference>
<organism evidence="1 2">
    <name type="scientific">Vaccinium darrowii</name>
    <dbReference type="NCBI Taxonomy" id="229202"/>
    <lineage>
        <taxon>Eukaryota</taxon>
        <taxon>Viridiplantae</taxon>
        <taxon>Streptophyta</taxon>
        <taxon>Embryophyta</taxon>
        <taxon>Tracheophyta</taxon>
        <taxon>Spermatophyta</taxon>
        <taxon>Magnoliopsida</taxon>
        <taxon>eudicotyledons</taxon>
        <taxon>Gunneridae</taxon>
        <taxon>Pentapetalae</taxon>
        <taxon>asterids</taxon>
        <taxon>Ericales</taxon>
        <taxon>Ericaceae</taxon>
        <taxon>Vaccinioideae</taxon>
        <taxon>Vaccinieae</taxon>
        <taxon>Vaccinium</taxon>
    </lineage>
</organism>
<evidence type="ECO:0000313" key="1">
    <source>
        <dbReference type="EMBL" id="KAH7864683.1"/>
    </source>
</evidence>
<comment type="caution">
    <text evidence="1">The sequence shown here is derived from an EMBL/GenBank/DDBJ whole genome shotgun (WGS) entry which is preliminary data.</text>
</comment>
<keyword evidence="2" id="KW-1185">Reference proteome</keyword>
<dbReference type="EMBL" id="CM037162">
    <property type="protein sequence ID" value="KAH7864683.1"/>
    <property type="molecule type" value="Genomic_DNA"/>
</dbReference>
<name>A0ACB7ZFJ5_9ERIC</name>
<protein>
    <submittedName>
        <fullName evidence="1">Uncharacterized protein</fullName>
    </submittedName>
</protein>